<feature type="chain" id="PRO_5046576340" evidence="9">
    <location>
        <begin position="30"/>
        <end position="232"/>
    </location>
</feature>
<protein>
    <submittedName>
        <fullName evidence="11">Endosomal cargo receptor</fullName>
    </submittedName>
</protein>
<evidence type="ECO:0000256" key="6">
    <source>
        <dbReference type="ARBA" id="ARBA00023136"/>
    </source>
</evidence>
<keyword evidence="5" id="KW-1133">Transmembrane helix</keyword>
<keyword evidence="6" id="KW-0472">Membrane</keyword>
<feature type="domain" description="GOLD" evidence="10">
    <location>
        <begin position="39"/>
        <end position="142"/>
    </location>
</feature>
<evidence type="ECO:0000256" key="2">
    <source>
        <dbReference type="ARBA" id="ARBA00007104"/>
    </source>
</evidence>
<evidence type="ECO:0000256" key="8">
    <source>
        <dbReference type="SAM" id="Coils"/>
    </source>
</evidence>
<feature type="coiled-coil region" evidence="8">
    <location>
        <begin position="151"/>
        <end position="185"/>
    </location>
</feature>
<comment type="similarity">
    <text evidence="2 7">Belongs to the EMP24/GP25L family.</text>
</comment>
<comment type="subcellular location">
    <subcellularLocation>
        <location evidence="1 7">Membrane</location>
        <topology evidence="1 7">Single-pass type I membrane protein</topology>
    </subcellularLocation>
</comment>
<evidence type="ECO:0000313" key="11">
    <source>
        <dbReference type="EMBL" id="KAK7522262.1"/>
    </source>
</evidence>
<dbReference type="Proteomes" id="UP001363622">
    <property type="component" value="Unassembled WGS sequence"/>
</dbReference>
<keyword evidence="12" id="KW-1185">Reference proteome</keyword>
<evidence type="ECO:0000256" key="4">
    <source>
        <dbReference type="ARBA" id="ARBA00022729"/>
    </source>
</evidence>
<dbReference type="PROSITE" id="PS50866">
    <property type="entry name" value="GOLD"/>
    <property type="match status" value="1"/>
</dbReference>
<evidence type="ECO:0000256" key="9">
    <source>
        <dbReference type="SAM" id="SignalP"/>
    </source>
</evidence>
<keyword evidence="11" id="KW-0675">Receptor</keyword>
<dbReference type="InterPro" id="IPR009038">
    <property type="entry name" value="GOLD_dom"/>
</dbReference>
<keyword evidence="3 7" id="KW-0812">Transmembrane</keyword>
<feature type="signal peptide" evidence="9">
    <location>
        <begin position="1"/>
        <end position="29"/>
    </location>
</feature>
<accession>A0ABR1L092</accession>
<comment type="caution">
    <text evidence="11">The sequence shown here is derived from an EMBL/GenBank/DDBJ whole genome shotgun (WGS) entry which is preliminary data.</text>
</comment>
<dbReference type="SMART" id="SM01190">
    <property type="entry name" value="EMP24_GP25L"/>
    <property type="match status" value="1"/>
</dbReference>
<evidence type="ECO:0000256" key="5">
    <source>
        <dbReference type="ARBA" id="ARBA00022989"/>
    </source>
</evidence>
<evidence type="ECO:0000256" key="3">
    <source>
        <dbReference type="ARBA" id="ARBA00022692"/>
    </source>
</evidence>
<dbReference type="InterPro" id="IPR015720">
    <property type="entry name" value="Emp24-like"/>
</dbReference>
<keyword evidence="8" id="KW-0175">Coiled coil</keyword>
<sequence>MARSRSQVSSVSSLLTLLALAAWIVPAKALYLYMEGNSQKCFFEDLPSDTMVVGHYNMEHWDHNVRAYVADPNIQAYISVEETFDNDHRIVSQRSAAKGRFTFSAADSGEHRICLSPIGAQATAGAIFGGMSAGSVRLTIDMAIGATSQIESNDKGKLQDLQQKVRDLNARLQDIRREQVFQREREAEFRDQSESTNAKVVRWTLIQVALLGVTCAWQLSHLRAFFIKQKLT</sequence>
<keyword evidence="4 9" id="KW-0732">Signal</keyword>
<gene>
    <name evidence="11" type="ORF">IWZ03DRAFT_113888</name>
</gene>
<proteinExistence type="inferred from homology"/>
<evidence type="ECO:0000259" key="10">
    <source>
        <dbReference type="PROSITE" id="PS50866"/>
    </source>
</evidence>
<evidence type="ECO:0000256" key="1">
    <source>
        <dbReference type="ARBA" id="ARBA00004479"/>
    </source>
</evidence>
<dbReference type="Pfam" id="PF01105">
    <property type="entry name" value="EMP24_GP25L"/>
    <property type="match status" value="1"/>
</dbReference>
<evidence type="ECO:0000256" key="7">
    <source>
        <dbReference type="RuleBase" id="RU003827"/>
    </source>
</evidence>
<dbReference type="PANTHER" id="PTHR22811">
    <property type="entry name" value="TRANSMEMBRANE EMP24 DOMAIN-CONTAINING PROTEIN"/>
    <property type="match status" value="1"/>
</dbReference>
<organism evidence="11 12">
    <name type="scientific">Phyllosticta citriasiana</name>
    <dbReference type="NCBI Taxonomy" id="595635"/>
    <lineage>
        <taxon>Eukaryota</taxon>
        <taxon>Fungi</taxon>
        <taxon>Dikarya</taxon>
        <taxon>Ascomycota</taxon>
        <taxon>Pezizomycotina</taxon>
        <taxon>Dothideomycetes</taxon>
        <taxon>Dothideomycetes incertae sedis</taxon>
        <taxon>Botryosphaeriales</taxon>
        <taxon>Phyllostictaceae</taxon>
        <taxon>Phyllosticta</taxon>
    </lineage>
</organism>
<reference evidence="11 12" key="1">
    <citation type="submission" date="2024-04" db="EMBL/GenBank/DDBJ databases">
        <title>Phyllosticta paracitricarpa is synonymous to the EU quarantine fungus P. citricarpa based on phylogenomic analyses.</title>
        <authorList>
            <consortium name="Lawrence Berkeley National Laboratory"/>
            <person name="Van Ingen-Buijs V.A."/>
            <person name="Van Westerhoven A.C."/>
            <person name="Haridas S."/>
            <person name="Skiadas P."/>
            <person name="Martin F."/>
            <person name="Groenewald J.Z."/>
            <person name="Crous P.W."/>
            <person name="Seidl M.F."/>
        </authorList>
    </citation>
    <scope>NUCLEOTIDE SEQUENCE [LARGE SCALE GENOMIC DNA]</scope>
    <source>
        <strain evidence="11 12">CBS 123371</strain>
    </source>
</reference>
<name>A0ABR1L092_9PEZI</name>
<evidence type="ECO:0000313" key="12">
    <source>
        <dbReference type="Proteomes" id="UP001363622"/>
    </source>
</evidence>
<dbReference type="EMBL" id="JBBPHU010000002">
    <property type="protein sequence ID" value="KAK7522262.1"/>
    <property type="molecule type" value="Genomic_DNA"/>
</dbReference>